<accession>A0A934N8U7</accession>
<comment type="caution">
    <text evidence="3">The sequence shown here is derived from an EMBL/GenBank/DDBJ whole genome shotgun (WGS) entry which is preliminary data.</text>
</comment>
<keyword evidence="4" id="KW-1185">Reference proteome</keyword>
<dbReference type="InterPro" id="IPR011990">
    <property type="entry name" value="TPR-like_helical_dom_sf"/>
</dbReference>
<evidence type="ECO:0000256" key="2">
    <source>
        <dbReference type="SAM" id="MobiDB-lite"/>
    </source>
</evidence>
<dbReference type="Proteomes" id="UP000612893">
    <property type="component" value="Unassembled WGS sequence"/>
</dbReference>
<dbReference type="Gene3D" id="1.25.40.10">
    <property type="entry name" value="Tetratricopeptide repeat domain"/>
    <property type="match status" value="1"/>
</dbReference>
<evidence type="ECO:0000313" key="4">
    <source>
        <dbReference type="Proteomes" id="UP000612893"/>
    </source>
</evidence>
<feature type="compositionally biased region" description="Acidic residues" evidence="2">
    <location>
        <begin position="256"/>
        <end position="294"/>
    </location>
</feature>
<name>A0A934N8U7_9BACT</name>
<evidence type="ECO:0000256" key="1">
    <source>
        <dbReference type="PROSITE-ProRule" id="PRU00339"/>
    </source>
</evidence>
<reference evidence="3" key="1">
    <citation type="submission" date="2020-10" db="EMBL/GenBank/DDBJ databases">
        <title>Ca. Dormibacterota MAGs.</title>
        <authorList>
            <person name="Montgomery K."/>
        </authorList>
    </citation>
    <scope>NUCLEOTIDE SEQUENCE [LARGE SCALE GENOMIC DNA]</scope>
    <source>
        <strain evidence="3">SC8812_S17_10</strain>
    </source>
</reference>
<protein>
    <submittedName>
        <fullName evidence="3">Tetratricopeptide repeat protein</fullName>
    </submittedName>
</protein>
<keyword evidence="1" id="KW-0802">TPR repeat</keyword>
<dbReference type="RefSeq" id="WP_338201251.1">
    <property type="nucleotide sequence ID" value="NZ_JAEKNR010000105.1"/>
</dbReference>
<feature type="region of interest" description="Disordered" evidence="2">
    <location>
        <begin position="236"/>
        <end position="294"/>
    </location>
</feature>
<organism evidence="3 4">
    <name type="scientific">Candidatus Nephthysia bennettiae</name>
    <dbReference type="NCBI Taxonomy" id="3127016"/>
    <lineage>
        <taxon>Bacteria</taxon>
        <taxon>Bacillati</taxon>
        <taxon>Candidatus Dormiibacterota</taxon>
        <taxon>Candidatus Dormibacteria</taxon>
        <taxon>Candidatus Dormibacterales</taxon>
        <taxon>Candidatus Dormibacteraceae</taxon>
        <taxon>Candidatus Nephthysia</taxon>
    </lineage>
</organism>
<feature type="repeat" description="TPR" evidence="1">
    <location>
        <begin position="46"/>
        <end position="79"/>
    </location>
</feature>
<dbReference type="SUPFAM" id="SSF48452">
    <property type="entry name" value="TPR-like"/>
    <property type="match status" value="1"/>
</dbReference>
<feature type="compositionally biased region" description="Acidic residues" evidence="2">
    <location>
        <begin position="238"/>
        <end position="247"/>
    </location>
</feature>
<dbReference type="PROSITE" id="PS50005">
    <property type="entry name" value="TPR"/>
    <property type="match status" value="1"/>
</dbReference>
<sequence>MTTQTQEPSKPKSAYVEEAVQLAVEGRWDDAVEINRFIIDNFGADEGAQNRLGKALTELGRLEEAKIAYDTSLAINPMNPVARKNAVKLESLINTKEALRGGTVKVDLNLFVEEMGKTTTTTLRAAAENVCSKVAPGDIAELRVDGDGIEVDTVRGVRLGSLEPKLARRLLRFVQGGNRYQAGITSCDGSTVKVIVRETYQDAKFAGKPSFPIVRKREAEFRPYSRESLVTRETEAFVPDEEELEEEPAARSATLEMDDEDGMHEVEDEEPEVDFAEDTGDLGAEDTEDEDEER</sequence>
<gene>
    <name evidence="3" type="ORF">JF922_09675</name>
</gene>
<evidence type="ECO:0000313" key="3">
    <source>
        <dbReference type="EMBL" id="MBJ7598338.1"/>
    </source>
</evidence>
<dbReference type="InterPro" id="IPR019734">
    <property type="entry name" value="TPR_rpt"/>
</dbReference>
<proteinExistence type="predicted"/>
<dbReference type="EMBL" id="JAEKNR010000105">
    <property type="protein sequence ID" value="MBJ7598338.1"/>
    <property type="molecule type" value="Genomic_DNA"/>
</dbReference>
<dbReference type="AlphaFoldDB" id="A0A934N8U7"/>